<proteinExistence type="predicted"/>
<dbReference type="AlphaFoldDB" id="A0A8J2LYP0"/>
<gene>
    <name evidence="2" type="ORF">AFUS01_LOCUS40603</name>
</gene>
<dbReference type="Proteomes" id="UP000708208">
    <property type="component" value="Unassembled WGS sequence"/>
</dbReference>
<feature type="region of interest" description="Disordered" evidence="1">
    <location>
        <begin position="385"/>
        <end position="450"/>
    </location>
</feature>
<dbReference type="EMBL" id="CAJVCH010557769">
    <property type="protein sequence ID" value="CAG7830826.1"/>
    <property type="molecule type" value="Genomic_DNA"/>
</dbReference>
<feature type="compositionally biased region" description="Polar residues" evidence="1">
    <location>
        <begin position="1"/>
        <end position="54"/>
    </location>
</feature>
<comment type="caution">
    <text evidence="2">The sequence shown here is derived from an EMBL/GenBank/DDBJ whole genome shotgun (WGS) entry which is preliminary data.</text>
</comment>
<feature type="compositionally biased region" description="Polar residues" evidence="1">
    <location>
        <begin position="419"/>
        <end position="429"/>
    </location>
</feature>
<name>A0A8J2LYP0_9HEXA</name>
<protein>
    <submittedName>
        <fullName evidence="2">Uncharacterized protein</fullName>
    </submittedName>
</protein>
<feature type="region of interest" description="Disordered" evidence="1">
    <location>
        <begin position="1"/>
        <end position="193"/>
    </location>
</feature>
<evidence type="ECO:0000256" key="1">
    <source>
        <dbReference type="SAM" id="MobiDB-lite"/>
    </source>
</evidence>
<organism evidence="2 3">
    <name type="scientific">Allacma fusca</name>
    <dbReference type="NCBI Taxonomy" id="39272"/>
    <lineage>
        <taxon>Eukaryota</taxon>
        <taxon>Metazoa</taxon>
        <taxon>Ecdysozoa</taxon>
        <taxon>Arthropoda</taxon>
        <taxon>Hexapoda</taxon>
        <taxon>Collembola</taxon>
        <taxon>Symphypleona</taxon>
        <taxon>Sminthuridae</taxon>
        <taxon>Allacma</taxon>
    </lineage>
</organism>
<reference evidence="2" key="1">
    <citation type="submission" date="2021-06" db="EMBL/GenBank/DDBJ databases">
        <authorList>
            <person name="Hodson N. C."/>
            <person name="Mongue J. A."/>
            <person name="Jaron S. K."/>
        </authorList>
    </citation>
    <scope>NUCLEOTIDE SEQUENCE</scope>
</reference>
<evidence type="ECO:0000313" key="3">
    <source>
        <dbReference type="Proteomes" id="UP000708208"/>
    </source>
</evidence>
<keyword evidence="3" id="KW-1185">Reference proteome</keyword>
<feature type="compositionally biased region" description="Basic and acidic residues" evidence="1">
    <location>
        <begin position="432"/>
        <end position="443"/>
    </location>
</feature>
<evidence type="ECO:0000313" key="2">
    <source>
        <dbReference type="EMBL" id="CAG7830826.1"/>
    </source>
</evidence>
<feature type="region of interest" description="Disordered" evidence="1">
    <location>
        <begin position="491"/>
        <end position="516"/>
    </location>
</feature>
<accession>A0A8J2LYP0</accession>
<feature type="compositionally biased region" description="Polar residues" evidence="1">
    <location>
        <begin position="491"/>
        <end position="508"/>
    </location>
</feature>
<feature type="compositionally biased region" description="Acidic residues" evidence="1">
    <location>
        <begin position="168"/>
        <end position="181"/>
    </location>
</feature>
<sequence length="978" mass="110060">MTPKQRLSQGTPQSGSSTPKTLTPKSKSSMPKTLTPQSKSSTPKTLTPQSKSSMPKTLTPQSKSSTPKTLTPQSKSSTPKTLTPQSKSSTPKTPPSDTRRTSPRLSRSNIPTPKTPPSDRAVGTVNTKGPKRSVSFTQGDPVARPRKVRVDDDDDDDFCPSSRKQVEQPEETYDSQEDTEEVEWRPEPPMSPPEFLAMNPKVFVERIHVDAVLAKRTYFTDSEKLVTQLLMHNIKIYFNDRRADGTLTMNHAKHLVNKGPKYVTQYISRIALDKLSMTHTALADIHVTRPMTRQGLMDYFSAIGHLCTAANKAWYTMNKVKPTTPQELAIAREKYFAIRHIHHILKTTDYIDCVTLDPDEFPGKTPQADTEYQRLKAIVISHPSGLIPTQVPDHPPSALSDPSTDTPRTKSHRAGEAAESTTPVPSNLFKTPEPRTKSHRAGEAAESTTPVPSNLFKVSVKSGSETSTFEFNVRWVSKHLFRIISDSGTSCLHSQPTKRTRVETVTSKSQEDEEPRALSPIITAGLQNTYTLTPATKIYEGYHGRGTHIPASPYKTMSPPPKSLPMAQLFETSTFCEFQDKRDASLATRLYNYRTKSLKVWCVEAFKPGSTMPWIQERYLPREDLDDLPYETPAVHGLSGPSFHNWILRAIEVDGLEKCFVRKARFQTSDDVQFIAKAFFIFRLHKTLNQILMLLNGCDPQQNEKAFSRRLTMNNLRVISPITNSVYHSLLRHDKARYIETTEPMGFSIEALLSVPDYHDALLEELWENGVSGDNNEKKPLLFGDNNMWSEIQVRNMNTFKPAYRSLPSLIKQHMDMCYSVFLTGRPGLGKTDLAMALFPNYYFCDNLGGLKHYNSRIHKGIILGEVTPDKADIPTFIVLSEPNKPGTVRIRFGTVLIPQFTPRVLISNYSMDSLLKRYTEMVCAGRRREAVCDSELAQVTAATMRVITWEINEFVGVNTDTNKGTRDIRLRMNDEGN</sequence>
<feature type="compositionally biased region" description="Low complexity" evidence="1">
    <location>
        <begin position="55"/>
        <end position="91"/>
    </location>
</feature>